<accession>A0A0V1DL18</accession>
<feature type="non-terminal residue" evidence="1">
    <location>
        <position position="1"/>
    </location>
</feature>
<proteinExistence type="predicted"/>
<sequence length="44" mass="4868">LLISRDICKKPGSFQRINTGNTTTLEAIYPTTTALFPVKLSKTQ</sequence>
<dbReference type="EMBL" id="JYDP01010048">
    <property type="protein sequence ID" value="KRY62142.1"/>
    <property type="molecule type" value="Genomic_DNA"/>
</dbReference>
<dbReference type="Proteomes" id="UP000055024">
    <property type="component" value="Unassembled WGS sequence"/>
</dbReference>
<name>A0A0V1DL18_9BILA</name>
<evidence type="ECO:0000313" key="2">
    <source>
        <dbReference type="Proteomes" id="UP000055024"/>
    </source>
</evidence>
<reference evidence="1 2" key="1">
    <citation type="submission" date="2015-01" db="EMBL/GenBank/DDBJ databases">
        <title>Evolution of Trichinella species and genotypes.</title>
        <authorList>
            <person name="Korhonen P.K."/>
            <person name="Edoardo P."/>
            <person name="Giuseppe L.R."/>
            <person name="Gasser R.B."/>
        </authorList>
    </citation>
    <scope>NUCLEOTIDE SEQUENCE [LARGE SCALE GENOMIC DNA]</scope>
    <source>
        <strain evidence="1">ISS1029</strain>
    </source>
</reference>
<comment type="caution">
    <text evidence="1">The sequence shown here is derived from an EMBL/GenBank/DDBJ whole genome shotgun (WGS) entry which is preliminary data.</text>
</comment>
<gene>
    <name evidence="1" type="ORF">T11_13499</name>
</gene>
<keyword evidence="2" id="KW-1185">Reference proteome</keyword>
<evidence type="ECO:0000313" key="1">
    <source>
        <dbReference type="EMBL" id="KRY62142.1"/>
    </source>
</evidence>
<protein>
    <submittedName>
        <fullName evidence="1">Uncharacterized protein</fullName>
    </submittedName>
</protein>
<organism evidence="1 2">
    <name type="scientific">Trichinella zimbabwensis</name>
    <dbReference type="NCBI Taxonomy" id="268475"/>
    <lineage>
        <taxon>Eukaryota</taxon>
        <taxon>Metazoa</taxon>
        <taxon>Ecdysozoa</taxon>
        <taxon>Nematoda</taxon>
        <taxon>Enoplea</taxon>
        <taxon>Dorylaimia</taxon>
        <taxon>Trichinellida</taxon>
        <taxon>Trichinellidae</taxon>
        <taxon>Trichinella</taxon>
    </lineage>
</organism>
<dbReference type="AlphaFoldDB" id="A0A0V1DL18"/>